<accession>A0ABR4WFZ1</accession>
<organism evidence="4 5">
    <name type="scientific">Alcanivorax jadensis T9</name>
    <dbReference type="NCBI Taxonomy" id="1177181"/>
    <lineage>
        <taxon>Bacteria</taxon>
        <taxon>Pseudomonadati</taxon>
        <taxon>Pseudomonadota</taxon>
        <taxon>Gammaproteobacteria</taxon>
        <taxon>Oceanospirillales</taxon>
        <taxon>Alcanivoracaceae</taxon>
        <taxon>Alcanivorax</taxon>
    </lineage>
</organism>
<keyword evidence="4" id="KW-0540">Nuclease</keyword>
<dbReference type="SUPFAM" id="SSF54060">
    <property type="entry name" value="His-Me finger endonucleases"/>
    <property type="match status" value="1"/>
</dbReference>
<dbReference type="InterPro" id="IPR044925">
    <property type="entry name" value="His-Me_finger_sf"/>
</dbReference>
<evidence type="ECO:0000259" key="3">
    <source>
        <dbReference type="SMART" id="SM00892"/>
    </source>
</evidence>
<feature type="signal peptide" evidence="1">
    <location>
        <begin position="1"/>
        <end position="22"/>
    </location>
</feature>
<dbReference type="InterPro" id="IPR040255">
    <property type="entry name" value="Non-specific_endonuclease"/>
</dbReference>
<dbReference type="CDD" id="cd00091">
    <property type="entry name" value="NUC"/>
    <property type="match status" value="1"/>
</dbReference>
<evidence type="ECO:0000313" key="4">
    <source>
        <dbReference type="EMBL" id="KGD62380.1"/>
    </source>
</evidence>
<keyword evidence="4" id="KW-0255">Endonuclease</keyword>
<dbReference type="EMBL" id="ARXU01000002">
    <property type="protein sequence ID" value="KGD62380.1"/>
    <property type="molecule type" value="Genomic_DNA"/>
</dbReference>
<evidence type="ECO:0000256" key="1">
    <source>
        <dbReference type="SAM" id="SignalP"/>
    </source>
</evidence>
<dbReference type="InterPro" id="IPR001604">
    <property type="entry name" value="Endo_G_ENPP1-like_dom"/>
</dbReference>
<keyword evidence="1" id="KW-0732">Signal</keyword>
<dbReference type="Pfam" id="PF01223">
    <property type="entry name" value="Endonuclease_NS"/>
    <property type="match status" value="1"/>
</dbReference>
<dbReference type="GO" id="GO:0004519">
    <property type="term" value="F:endonuclease activity"/>
    <property type="evidence" value="ECO:0007669"/>
    <property type="project" value="UniProtKB-KW"/>
</dbReference>
<dbReference type="InterPro" id="IPR044929">
    <property type="entry name" value="DNA/RNA_non-sp_Endonuclease_sf"/>
</dbReference>
<feature type="chain" id="PRO_5046303465" evidence="1">
    <location>
        <begin position="23"/>
        <end position="322"/>
    </location>
</feature>
<name>A0ABR4WFZ1_9GAMM</name>
<dbReference type="Gene3D" id="3.40.570.10">
    <property type="entry name" value="Extracellular Endonuclease, subunit A"/>
    <property type="match status" value="1"/>
</dbReference>
<feature type="domain" description="ENPP1-3/EXOG-like endonuclease/phosphodiesterase" evidence="2">
    <location>
        <begin position="82"/>
        <end position="295"/>
    </location>
</feature>
<comment type="caution">
    <text evidence="4">The sequence shown here is derived from an EMBL/GenBank/DDBJ whole genome shotgun (WGS) entry which is preliminary data.</text>
</comment>
<dbReference type="SMART" id="SM00892">
    <property type="entry name" value="Endonuclease_NS"/>
    <property type="match status" value="1"/>
</dbReference>
<dbReference type="InterPro" id="IPR020821">
    <property type="entry name" value="ENPP1-3/EXOG-like_nuc-like"/>
</dbReference>
<protein>
    <submittedName>
        <fullName evidence="4">DNA/RNA non-specific endonuclease</fullName>
    </submittedName>
</protein>
<reference evidence="4 5" key="1">
    <citation type="submission" date="2012-09" db="EMBL/GenBank/DDBJ databases">
        <title>Genome Sequence of alkane-degrading Bacterium Alcanivorax jadensis T9.</title>
        <authorList>
            <person name="Lai Q."/>
            <person name="Shao Z."/>
        </authorList>
    </citation>
    <scope>NUCLEOTIDE SEQUENCE [LARGE SCALE GENOMIC DNA]</scope>
    <source>
        <strain evidence="4 5">T9</strain>
    </source>
</reference>
<evidence type="ECO:0000313" key="5">
    <source>
        <dbReference type="Proteomes" id="UP000029443"/>
    </source>
</evidence>
<feature type="domain" description="DNA/RNA non-specific endonuclease/pyrophosphatase/phosphodiesterase" evidence="3">
    <location>
        <begin position="81"/>
        <end position="295"/>
    </location>
</feature>
<keyword evidence="5" id="KW-1185">Reference proteome</keyword>
<sequence length="322" mass="37218">MLGMLRKALCLILLLAFSSVSATKKEPYCEWDEEISSRFIKKADKRLLTENRKGAREIVRESLPFELSTLNFESDNEQLLVQPNYIIWYDSDLRSPLWVAYHLKGSDLRDGVPREESFRSDPRLKYWEKSDCADYKEPIFDQGHMVPSADMKRSREAMASTYLMSNMTAQHCHFNRGQWQVLEAVVRNWAERYGEIWVISGAIYDRYGEGERDPDQIAWRMSGERGVRVAIPSHQYKIVMRKDETGLLGVAFLMPNEDRVVRTEDMREYLGNASVDIEAVVSRSGFDFGKGIKIREDGEEWLLPINLPSSLAGLCKEGYSKY</sequence>
<dbReference type="Proteomes" id="UP000029443">
    <property type="component" value="Unassembled WGS sequence"/>
</dbReference>
<keyword evidence="4" id="KW-0378">Hydrolase</keyword>
<dbReference type="PANTHER" id="PTHR13966:SF5">
    <property type="entry name" value="ENDONUCLEASE G, MITOCHONDRIAL"/>
    <property type="match status" value="1"/>
</dbReference>
<dbReference type="SMART" id="SM00477">
    <property type="entry name" value="NUC"/>
    <property type="match status" value="1"/>
</dbReference>
<evidence type="ECO:0000259" key="2">
    <source>
        <dbReference type="SMART" id="SM00477"/>
    </source>
</evidence>
<gene>
    <name evidence="4" type="ORF">T9A_00671</name>
</gene>
<proteinExistence type="predicted"/>
<dbReference type="PANTHER" id="PTHR13966">
    <property type="entry name" value="ENDONUCLEASE RELATED"/>
    <property type="match status" value="1"/>
</dbReference>